<proteinExistence type="inferred from homology"/>
<dbReference type="RefSeq" id="XP_014260509.1">
    <property type="nucleotide sequence ID" value="XM_014405023.2"/>
</dbReference>
<dbReference type="Proteomes" id="UP000494040">
    <property type="component" value="Unassembled WGS sequence"/>
</dbReference>
<keyword evidence="4 10" id="KW-0677">Repeat</keyword>
<keyword evidence="2 10" id="KW-0813">Transport</keyword>
<dbReference type="HAMAP" id="MF_03064">
    <property type="entry name" value="SLC25A38"/>
    <property type="match status" value="1"/>
</dbReference>
<evidence type="ECO:0000256" key="2">
    <source>
        <dbReference type="ARBA" id="ARBA00022448"/>
    </source>
</evidence>
<keyword evidence="5 10" id="KW-0999">Mitochondrion inner membrane</keyword>
<evidence type="ECO:0000256" key="7">
    <source>
        <dbReference type="ARBA" id="ARBA00023128"/>
    </source>
</evidence>
<evidence type="ECO:0000256" key="3">
    <source>
        <dbReference type="ARBA" id="ARBA00022692"/>
    </source>
</evidence>
<keyword evidence="13" id="KW-1185">Reference proteome</keyword>
<dbReference type="KEGG" id="clec:106673075"/>
<dbReference type="GO" id="GO:1904983">
    <property type="term" value="P:glycine import into mitochondrion"/>
    <property type="evidence" value="ECO:0007669"/>
    <property type="project" value="UniProtKB-UniRule"/>
</dbReference>
<dbReference type="OMA" id="WGIYEEL"/>
<evidence type="ECO:0000256" key="4">
    <source>
        <dbReference type="ARBA" id="ARBA00022737"/>
    </source>
</evidence>
<comment type="similarity">
    <text evidence="10">Belongs to the mitochondrial carrier (TC 2.A.29) family. SLC25A38 subfamily.</text>
</comment>
<dbReference type="SUPFAM" id="SSF103506">
    <property type="entry name" value="Mitochondrial carrier"/>
    <property type="match status" value="1"/>
</dbReference>
<dbReference type="GeneID" id="106673075"/>
<dbReference type="InterPro" id="IPR002067">
    <property type="entry name" value="MCP"/>
</dbReference>
<keyword evidence="3 10" id="KW-0812">Transmembrane</keyword>
<sequence>MINSERRYENLSLDSPLLKAFLAGSLSGTFSTVLFQPLDLVKTRLQNQNAALSGTGRVSYSTGMFHVLNNILKKEQFTGLWKGMTPSITRTVPGVGLYFSSMHWMTRTFTDGHPSPLQAVAIGIVGRTFSAVCLIPITVVKTRYESGEYPYKSITHALRLIYQHEGLRGLTCGLFPTVVRDAPFSGIYLMFYTQLKKAMHPELLKNEYQAPVQFSCGVVAGILASLVTQPADVIKTKMQLYPHLYPNIQSVILHLHRQYGSRGYFKGLAPRMLRRTLVASMAWTLYEQVTRAIGLK</sequence>
<comment type="function">
    <text evidence="10">Mitochondrial glycine transporter that imports glycine into the mitochondrial matrix. Plays an important role in providing glycine for the first enzymatic step in heme biosynthesis, the condensation of glycine with succinyl-CoA to produce 5-aminolevulinate (ALA) in the miochondrial matrix.</text>
</comment>
<comment type="catalytic activity">
    <reaction evidence="9 10">
        <text>glycine(in) = glycine(out)</text>
        <dbReference type="Rhea" id="RHEA:70715"/>
        <dbReference type="ChEBI" id="CHEBI:57305"/>
    </reaction>
</comment>
<organism evidence="12 13">
    <name type="scientific">Cimex lectularius</name>
    <name type="common">Bed bug</name>
    <name type="synonym">Acanthia lectularia</name>
    <dbReference type="NCBI Taxonomy" id="79782"/>
    <lineage>
        <taxon>Eukaryota</taxon>
        <taxon>Metazoa</taxon>
        <taxon>Ecdysozoa</taxon>
        <taxon>Arthropoda</taxon>
        <taxon>Hexapoda</taxon>
        <taxon>Insecta</taxon>
        <taxon>Pterygota</taxon>
        <taxon>Neoptera</taxon>
        <taxon>Paraneoptera</taxon>
        <taxon>Hemiptera</taxon>
        <taxon>Heteroptera</taxon>
        <taxon>Panheteroptera</taxon>
        <taxon>Cimicomorpha</taxon>
        <taxon>Cimicidae</taxon>
        <taxon>Cimex</taxon>
    </lineage>
</organism>
<dbReference type="PRINTS" id="PR00926">
    <property type="entry name" value="MITOCARRIER"/>
</dbReference>
<dbReference type="OrthoDB" id="1924968at2759"/>
<evidence type="ECO:0000256" key="5">
    <source>
        <dbReference type="ARBA" id="ARBA00022792"/>
    </source>
</evidence>
<keyword evidence="6 10" id="KW-1133">Transmembrane helix</keyword>
<evidence type="ECO:0000256" key="11">
    <source>
        <dbReference type="PROSITE-ProRule" id="PRU00282"/>
    </source>
</evidence>
<dbReference type="InterPro" id="IPR018108">
    <property type="entry name" value="MCP_transmembrane"/>
</dbReference>
<dbReference type="PANTHER" id="PTHR46181">
    <property type="entry name" value="MITOCHONDRIAL GLYCINE TRANSPORTER"/>
    <property type="match status" value="1"/>
</dbReference>
<dbReference type="InterPro" id="IPR023395">
    <property type="entry name" value="MCP_dom_sf"/>
</dbReference>
<dbReference type="Gene3D" id="1.50.40.10">
    <property type="entry name" value="Mitochondrial carrier domain"/>
    <property type="match status" value="2"/>
</dbReference>
<feature type="repeat" description="Solcar" evidence="11">
    <location>
        <begin position="114"/>
        <end position="198"/>
    </location>
</feature>
<dbReference type="PANTHER" id="PTHR46181:SF3">
    <property type="entry name" value="MITOCHONDRIAL GLYCINE TRANSPORTER"/>
    <property type="match status" value="1"/>
</dbReference>
<name>A0A8I6SC53_CIMLE</name>
<dbReference type="GO" id="GO:0005743">
    <property type="term" value="C:mitochondrial inner membrane"/>
    <property type="evidence" value="ECO:0007669"/>
    <property type="project" value="UniProtKB-SubCell"/>
</dbReference>
<evidence type="ECO:0000313" key="12">
    <source>
        <dbReference type="EnsemblMetazoa" id="XP_014260509.1"/>
    </source>
</evidence>
<reference evidence="12" key="1">
    <citation type="submission" date="2022-01" db="UniProtKB">
        <authorList>
            <consortium name="EnsemblMetazoa"/>
        </authorList>
    </citation>
    <scope>IDENTIFICATION</scope>
</reference>
<comment type="subcellular location">
    <subcellularLocation>
        <location evidence="1">Membrane</location>
        <topology evidence="1">Multi-pass membrane protein</topology>
    </subcellularLocation>
    <subcellularLocation>
        <location evidence="10">Mitochondrion inner membrane</location>
        <topology evidence="10">Multi-pass membrane protein</topology>
    </subcellularLocation>
</comment>
<feature type="repeat" description="Solcar" evidence="11">
    <location>
        <begin position="208"/>
        <end position="292"/>
    </location>
</feature>
<dbReference type="Pfam" id="PF00153">
    <property type="entry name" value="Mito_carr"/>
    <property type="match status" value="3"/>
</dbReference>
<protein>
    <recommendedName>
        <fullName evidence="10">Mitochondrial glycine transporter</fullName>
    </recommendedName>
    <alternativeName>
        <fullName evidence="10">Solute carrier family 25 member 38 homolog</fullName>
    </alternativeName>
</protein>
<dbReference type="EnsemblMetazoa" id="XM_014405023.2">
    <property type="protein sequence ID" value="XP_014260509.1"/>
    <property type="gene ID" value="LOC106673075"/>
</dbReference>
<dbReference type="PROSITE" id="PS50920">
    <property type="entry name" value="SOLCAR"/>
    <property type="match status" value="3"/>
</dbReference>
<evidence type="ECO:0000256" key="10">
    <source>
        <dbReference type="HAMAP-Rule" id="MF_03064"/>
    </source>
</evidence>
<evidence type="ECO:0000256" key="6">
    <source>
        <dbReference type="ARBA" id="ARBA00022989"/>
    </source>
</evidence>
<evidence type="ECO:0000256" key="8">
    <source>
        <dbReference type="ARBA" id="ARBA00023136"/>
    </source>
</evidence>
<dbReference type="GO" id="GO:0015187">
    <property type="term" value="F:glycine transmembrane transporter activity"/>
    <property type="evidence" value="ECO:0007669"/>
    <property type="project" value="UniProtKB-UniRule"/>
</dbReference>
<dbReference type="InterPro" id="IPR030847">
    <property type="entry name" value="Hem25/SLC25A38"/>
</dbReference>
<evidence type="ECO:0000256" key="9">
    <source>
        <dbReference type="ARBA" id="ARBA00034060"/>
    </source>
</evidence>
<feature type="repeat" description="Solcar" evidence="11">
    <location>
        <begin position="15"/>
        <end position="108"/>
    </location>
</feature>
<accession>A0A8I6SC53</accession>
<keyword evidence="7 10" id="KW-0496">Mitochondrion</keyword>
<keyword evidence="8 10" id="KW-0472">Membrane</keyword>
<dbReference type="AlphaFoldDB" id="A0A8I6SC53"/>
<evidence type="ECO:0000313" key="13">
    <source>
        <dbReference type="Proteomes" id="UP000494040"/>
    </source>
</evidence>
<evidence type="ECO:0000256" key="1">
    <source>
        <dbReference type="ARBA" id="ARBA00004141"/>
    </source>
</evidence>